<evidence type="ECO:0000256" key="7">
    <source>
        <dbReference type="ARBA" id="ARBA00023242"/>
    </source>
</evidence>
<dbReference type="eggNOG" id="KOG3702">
    <property type="taxonomic scope" value="Eukaryota"/>
</dbReference>
<protein>
    <submittedName>
        <fullName evidence="9">Uncharacterized protein</fullName>
    </submittedName>
</protein>
<dbReference type="VEuPathDB" id="FungiDB:YALI0_E13794g"/>
<reference evidence="9 11" key="1">
    <citation type="journal article" date="2016" name="PLoS ONE">
        <title>Sequence Assembly of Yarrowia lipolytica Strain W29/CLIB89 Shows Transposable Element Diversity.</title>
        <authorList>
            <person name="Magnan C."/>
            <person name="Yu J."/>
            <person name="Chang I."/>
            <person name="Jahn E."/>
            <person name="Kanomata Y."/>
            <person name="Wu J."/>
            <person name="Zeller M."/>
            <person name="Oakes M."/>
            <person name="Baldi P."/>
            <person name="Sandmeyer S."/>
        </authorList>
    </citation>
    <scope>NUCLEOTIDE SEQUENCE [LARGE SCALE GENOMIC DNA]</scope>
    <source>
        <strain evidence="9">CLIB89</strain>
        <strain evidence="11">CLIB89(W29)</strain>
    </source>
</reference>
<dbReference type="Pfam" id="PF14608">
    <property type="entry name" value="zf-CCCH_2"/>
    <property type="match status" value="5"/>
</dbReference>
<evidence type="ECO:0000256" key="3">
    <source>
        <dbReference type="ARBA" id="ARBA00022723"/>
    </source>
</evidence>
<dbReference type="GO" id="GO:0008143">
    <property type="term" value="F:poly(A) binding"/>
    <property type="evidence" value="ECO:0007669"/>
    <property type="project" value="InterPro"/>
</dbReference>
<evidence type="ECO:0000313" key="12">
    <source>
        <dbReference type="Proteomes" id="UP000256601"/>
    </source>
</evidence>
<feature type="region of interest" description="Disordered" evidence="8">
    <location>
        <begin position="143"/>
        <end position="163"/>
    </location>
</feature>
<evidence type="ECO:0000256" key="4">
    <source>
        <dbReference type="ARBA" id="ARBA00022737"/>
    </source>
</evidence>
<dbReference type="Gene3D" id="4.10.1000.40">
    <property type="match status" value="3"/>
</dbReference>
<dbReference type="InterPro" id="IPR040366">
    <property type="entry name" value="Nab2/ZC3H14"/>
</dbReference>
<keyword evidence="4" id="KW-0677">Repeat</keyword>
<dbReference type="KEGG" id="yli:2911486"/>
<dbReference type="GO" id="GO:0008270">
    <property type="term" value="F:zinc ion binding"/>
    <property type="evidence" value="ECO:0007669"/>
    <property type="project" value="UniProtKB-KW"/>
</dbReference>
<evidence type="ECO:0000256" key="5">
    <source>
        <dbReference type="ARBA" id="ARBA00022771"/>
    </source>
</evidence>
<reference evidence="10 12" key="2">
    <citation type="submission" date="2018-07" db="EMBL/GenBank/DDBJ databases">
        <title>Draft Genome Assemblies for Five Robust Yarrowia lipolytica Strains Exhibiting High Lipid Production and Pentose Sugar Utilization and Sugar Alcohol Secretion from Undetoxified Lignocellulosic Biomass Hydrolysates.</title>
        <authorList>
            <consortium name="DOE Joint Genome Institute"/>
            <person name="Walker C."/>
            <person name="Ryu S."/>
            <person name="Na H."/>
            <person name="Zane M."/>
            <person name="LaButti K."/>
            <person name="Lipzen A."/>
            <person name="Haridas S."/>
            <person name="Barry K."/>
            <person name="Grigoriev I.V."/>
            <person name="Quarterman J."/>
            <person name="Slininger P."/>
            <person name="Dien B."/>
            <person name="Trinh C.T."/>
        </authorList>
    </citation>
    <scope>NUCLEOTIDE SEQUENCE [LARGE SCALE GENOMIC DNA]</scope>
    <source>
        <strain evidence="10 12">YB392</strain>
    </source>
</reference>
<organism evidence="9 11">
    <name type="scientific">Yarrowia lipolytica</name>
    <name type="common">Candida lipolytica</name>
    <dbReference type="NCBI Taxonomy" id="4952"/>
    <lineage>
        <taxon>Eukaryota</taxon>
        <taxon>Fungi</taxon>
        <taxon>Dikarya</taxon>
        <taxon>Ascomycota</taxon>
        <taxon>Saccharomycotina</taxon>
        <taxon>Dipodascomycetes</taxon>
        <taxon>Dipodascales</taxon>
        <taxon>Dipodascales incertae sedis</taxon>
        <taxon>Yarrowia</taxon>
    </lineage>
</organism>
<dbReference type="EMBL" id="CP017557">
    <property type="protein sequence ID" value="AOW05385.1"/>
    <property type="molecule type" value="Genomic_DNA"/>
</dbReference>
<evidence type="ECO:0000256" key="6">
    <source>
        <dbReference type="ARBA" id="ARBA00022833"/>
    </source>
</evidence>
<dbReference type="PANTHER" id="PTHR14738:SF29">
    <property type="entry name" value="ZINC FINGER CCCH DOMAIN-CONTAINING PROTEIN 14"/>
    <property type="match status" value="1"/>
</dbReference>
<dbReference type="GeneID" id="2911486"/>
<sequence length="470" mass="52362">MADILKNDDALKEQFEKNILQRATQVMGSEQDPTLGQYIVMMLLDDYVTEDTIKSEVKQMTEGQLSDDFVAWCKDEMGRVAKHGGAVQEDTEMEDEYSVGSMPGRRKTESVFKGRQDRSAFGGVGKSLKDRVGRNGVSKAFSKEGEYSIRSKPTSTGGVPTGSVGGIPTDAQQAMFATMQKALSMDLPPKERFNHRCRNWPNCNYDNCKYVHPTEACEAFANGGACAAPPGTCLKVHVGQDIDDLANLPEQPKPFEWVPYERYKPAVPKGFMLMPMMTPQGPQQVMVPQVPVKTTIMECRFTDRCANQHCTYGHPTPCNNEAKITDHFAWCDNKEHCADPECVKNHPSSSLVRENESLPSGQTLEQCKFNNYCTNPKCRFRHAMSKTICRNGKECTRMDCIFMHPVETPCKYGVNCANNNCIFSHPEGHGNGTAERKFVNEAEGTEKLIPGQQQQQDVEGSTVDADTTME</sequence>
<evidence type="ECO:0000256" key="1">
    <source>
        <dbReference type="ARBA" id="ARBA00004123"/>
    </source>
</evidence>
<evidence type="ECO:0000256" key="8">
    <source>
        <dbReference type="SAM" id="MobiDB-lite"/>
    </source>
</evidence>
<dbReference type="VEuPathDB" id="FungiDB:YALI1_E16820g"/>
<comment type="subcellular location">
    <subcellularLocation>
        <location evidence="1">Nucleus</location>
    </subcellularLocation>
</comment>
<evidence type="ECO:0000256" key="2">
    <source>
        <dbReference type="ARBA" id="ARBA00008423"/>
    </source>
</evidence>
<dbReference type="GO" id="GO:0005634">
    <property type="term" value="C:nucleus"/>
    <property type="evidence" value="ECO:0007669"/>
    <property type="project" value="UniProtKB-SubCell"/>
</dbReference>
<evidence type="ECO:0000313" key="10">
    <source>
        <dbReference type="EMBL" id="RDW28750.1"/>
    </source>
</evidence>
<feature type="region of interest" description="Disordered" evidence="8">
    <location>
        <begin position="441"/>
        <end position="470"/>
    </location>
</feature>
<gene>
    <name evidence="10" type="ORF">B0I71DRAFT_126950</name>
    <name evidence="9" type="ORF">YALI1_E16820g</name>
</gene>
<dbReference type="PANTHER" id="PTHR14738">
    <property type="entry name" value="ZINC FINGER CCCH DOMAIN-CONTAINING PROTEIN 14"/>
    <property type="match status" value="1"/>
</dbReference>
<dbReference type="Proteomes" id="UP000256601">
    <property type="component" value="Unassembled WGS sequence"/>
</dbReference>
<dbReference type="GO" id="GO:0043488">
    <property type="term" value="P:regulation of mRNA stability"/>
    <property type="evidence" value="ECO:0007669"/>
    <property type="project" value="InterPro"/>
</dbReference>
<dbReference type="AlphaFoldDB" id="A0A1D8NIF4"/>
<evidence type="ECO:0000313" key="9">
    <source>
        <dbReference type="EMBL" id="AOW05385.1"/>
    </source>
</evidence>
<accession>A0A1D8NIF4</accession>
<keyword evidence="3" id="KW-0479">Metal-binding</keyword>
<dbReference type="FunFam" id="4.10.1000.40:FF:000003">
    <property type="entry name" value="Nuclear polyadenylated RNA-binding protein NAB2"/>
    <property type="match status" value="1"/>
</dbReference>
<keyword evidence="6" id="KW-0862">Zinc</keyword>
<feature type="region of interest" description="Disordered" evidence="8">
    <location>
        <begin position="89"/>
        <end position="112"/>
    </location>
</feature>
<keyword evidence="7" id="KW-0539">Nucleus</keyword>
<keyword evidence="5" id="KW-0863">Zinc-finger</keyword>
<dbReference type="EMBL" id="KZ858950">
    <property type="protein sequence ID" value="RDW28750.1"/>
    <property type="molecule type" value="Genomic_DNA"/>
</dbReference>
<dbReference type="Proteomes" id="UP000182444">
    <property type="component" value="Chromosome 1E"/>
</dbReference>
<dbReference type="RefSeq" id="XP_503917.1">
    <property type="nucleotide sequence ID" value="XM_503917.1"/>
</dbReference>
<evidence type="ECO:0000313" key="11">
    <source>
        <dbReference type="Proteomes" id="UP000182444"/>
    </source>
</evidence>
<comment type="similarity">
    <text evidence="2">Belongs to the ZC3H14 family.</text>
</comment>
<dbReference type="GO" id="GO:0005737">
    <property type="term" value="C:cytoplasm"/>
    <property type="evidence" value="ECO:0007669"/>
    <property type="project" value="TreeGrafter"/>
</dbReference>
<proteinExistence type="inferred from homology"/>
<name>A0A1D8NIF4_YARLL</name>
<dbReference type="OrthoDB" id="438553at2759"/>